<feature type="coiled-coil region" evidence="4">
    <location>
        <begin position="439"/>
        <end position="466"/>
    </location>
</feature>
<dbReference type="AlphaFoldDB" id="A0A8T2X109"/>
<evidence type="ECO:0000313" key="8">
    <source>
        <dbReference type="Proteomes" id="UP000807159"/>
    </source>
</evidence>
<evidence type="ECO:0000256" key="2">
    <source>
        <dbReference type="ARBA" id="ARBA00023242"/>
    </source>
</evidence>
<evidence type="ECO:0000256" key="3">
    <source>
        <dbReference type="PROSITE-ProRule" id="PRU00649"/>
    </source>
</evidence>
<gene>
    <name evidence="7" type="ORF">H0E87_027318</name>
</gene>
<feature type="compositionally biased region" description="Polar residues" evidence="5">
    <location>
        <begin position="344"/>
        <end position="358"/>
    </location>
</feature>
<feature type="region of interest" description="Disordered" evidence="5">
    <location>
        <begin position="414"/>
        <end position="434"/>
    </location>
</feature>
<accession>A0A8T2X109</accession>
<organism evidence="7 8">
    <name type="scientific">Populus deltoides</name>
    <name type="common">Eastern poplar</name>
    <name type="synonym">Eastern cottonwood</name>
    <dbReference type="NCBI Taxonomy" id="3696"/>
    <lineage>
        <taxon>Eukaryota</taxon>
        <taxon>Viridiplantae</taxon>
        <taxon>Streptophyta</taxon>
        <taxon>Embryophyta</taxon>
        <taxon>Tracheophyta</taxon>
        <taxon>Spermatophyta</taxon>
        <taxon>Magnoliopsida</taxon>
        <taxon>eudicotyledons</taxon>
        <taxon>Gunneridae</taxon>
        <taxon>Pentapetalae</taxon>
        <taxon>rosids</taxon>
        <taxon>fabids</taxon>
        <taxon>Malpighiales</taxon>
        <taxon>Salicaceae</taxon>
        <taxon>Saliceae</taxon>
        <taxon>Populus</taxon>
    </lineage>
</organism>
<dbReference type="Proteomes" id="UP000807159">
    <property type="component" value="Chromosome 16"/>
</dbReference>
<evidence type="ECO:0000256" key="5">
    <source>
        <dbReference type="SAM" id="MobiDB-lite"/>
    </source>
</evidence>
<dbReference type="PANTHER" id="PTHR46554">
    <property type="entry name" value="MEDIATOR OF RNA POLYMERASE II TRANSCRIPTION SUBUNIT 26A-RELATED"/>
    <property type="match status" value="1"/>
</dbReference>
<dbReference type="InterPro" id="IPR003617">
    <property type="entry name" value="TFIIS/CRSP70_N_sub"/>
</dbReference>
<feature type="compositionally biased region" description="Acidic residues" evidence="5">
    <location>
        <begin position="92"/>
        <end position="109"/>
    </location>
</feature>
<keyword evidence="4" id="KW-0175">Coiled coil</keyword>
<feature type="compositionally biased region" description="Basic and acidic residues" evidence="5">
    <location>
        <begin position="365"/>
        <end position="380"/>
    </location>
</feature>
<feature type="compositionally biased region" description="Basic residues" evidence="5">
    <location>
        <begin position="489"/>
        <end position="499"/>
    </location>
</feature>
<name>A0A8T2X109_POPDE</name>
<dbReference type="GO" id="GO:0005634">
    <property type="term" value="C:nucleus"/>
    <property type="evidence" value="ECO:0007669"/>
    <property type="project" value="UniProtKB-SubCell"/>
</dbReference>
<dbReference type="PROSITE" id="PS51319">
    <property type="entry name" value="TFIIS_N"/>
    <property type="match status" value="1"/>
</dbReference>
<feature type="region of interest" description="Disordered" evidence="5">
    <location>
        <begin position="70"/>
        <end position="132"/>
    </location>
</feature>
<dbReference type="SUPFAM" id="SSF47676">
    <property type="entry name" value="Conserved domain common to transcription factors TFIIS, elongin A, CRSP70"/>
    <property type="match status" value="1"/>
</dbReference>
<keyword evidence="2 3" id="KW-0539">Nucleus</keyword>
<evidence type="ECO:0000313" key="7">
    <source>
        <dbReference type="EMBL" id="KAH8485831.1"/>
    </source>
</evidence>
<protein>
    <recommendedName>
        <fullName evidence="6">TFIIS N-terminal domain-containing protein</fullName>
    </recommendedName>
</protein>
<comment type="caution">
    <text evidence="7">The sequence shown here is derived from an EMBL/GenBank/DDBJ whole genome shotgun (WGS) entry which is preliminary data.</text>
</comment>
<dbReference type="InterPro" id="IPR035441">
    <property type="entry name" value="TFIIS/LEDGF_dom_sf"/>
</dbReference>
<feature type="region of interest" description="Disordered" evidence="5">
    <location>
        <begin position="471"/>
        <end position="499"/>
    </location>
</feature>
<dbReference type="InterPro" id="IPR017923">
    <property type="entry name" value="TFIIS_N"/>
</dbReference>
<evidence type="ECO:0000256" key="4">
    <source>
        <dbReference type="SAM" id="Coils"/>
    </source>
</evidence>
<comment type="subcellular location">
    <subcellularLocation>
        <location evidence="1 3">Nucleus</location>
    </subcellularLocation>
</comment>
<reference evidence="7" key="1">
    <citation type="journal article" date="2021" name="J. Hered.">
        <title>Genome Assembly of Salicaceae Populus deltoides (Eastern Cottonwood) I-69 Based on Nanopore Sequencing and Hi-C Technologies.</title>
        <authorList>
            <person name="Bai S."/>
            <person name="Wu H."/>
            <person name="Zhang J."/>
            <person name="Pan Z."/>
            <person name="Zhao W."/>
            <person name="Li Z."/>
            <person name="Tong C."/>
        </authorList>
    </citation>
    <scope>NUCLEOTIDE SEQUENCE</scope>
    <source>
        <tissue evidence="7">Leaf</tissue>
    </source>
</reference>
<dbReference type="PANTHER" id="PTHR46554:SF2">
    <property type="entry name" value="TFIIS N-TERMINAL DOMAIN-CONTAINING PROTEIN"/>
    <property type="match status" value="1"/>
</dbReference>
<feature type="region of interest" description="Disordered" evidence="5">
    <location>
        <begin position="328"/>
        <end position="400"/>
    </location>
</feature>
<evidence type="ECO:0000256" key="1">
    <source>
        <dbReference type="ARBA" id="ARBA00004123"/>
    </source>
</evidence>
<dbReference type="Gene3D" id="1.20.930.10">
    <property type="entry name" value="Conserved domain common to transcription factors TFIIS, elongin A, CRSP70"/>
    <property type="match status" value="1"/>
</dbReference>
<evidence type="ECO:0000259" key="6">
    <source>
        <dbReference type="PROSITE" id="PS51319"/>
    </source>
</evidence>
<dbReference type="EMBL" id="JACEGQ020000016">
    <property type="protein sequence ID" value="KAH8485831.1"/>
    <property type="molecule type" value="Genomic_DNA"/>
</dbReference>
<keyword evidence="8" id="KW-1185">Reference proteome</keyword>
<dbReference type="CDD" id="cd00183">
    <property type="entry name" value="TFIIS_I"/>
    <property type="match status" value="1"/>
</dbReference>
<sequence>MKSVSIDYWRDYFRTASSDIFGIIDHAILVAASDCPKEFKLRRDRIAERLFSCRLIKCSGCNQVELAVPGHDEDERDDRGCCSKRRDGDNSGSDDDEEEVDIDIDDGGFEYEGGGSKESKMNSSNRDNDIDNGEVNVNDQLVSNFSFGEAEALTDEIEEVSQTVDEVLRIKDILYNSQDESDSVLLESLRKLRLMALTVDTLKATEIGKAVNGLRKHGSKQIRHLARTLIEDWKVLVDEWYSAANVIRGNEGTPDSVNPSVVDEEEGLPSPPLDEGAFFTTQPTSMELSQFVFRVFYMGTNFLYYLCVRVLHYMKFFDGMDDDGNPRNNGEFIKNHVSRRRPSAENQNISKQKQQTPKGANMPSKDNESQQMRKQEDVVKASKPSNANSGPGRPLKQNVEQKMNQETVLFRKTDTVTSQRKPPTGQQDKLKSSDEVAVQMKLEATKRKLQERYQQAEKAKRQRTIQVMELHDLPKQGHVQKNQPMRPGNHNRHWAHGRR</sequence>
<feature type="compositionally biased region" description="Polar residues" evidence="5">
    <location>
        <begin position="415"/>
        <end position="427"/>
    </location>
</feature>
<feature type="domain" description="TFIIS N-terminal" evidence="6">
    <location>
        <begin position="165"/>
        <end position="240"/>
    </location>
</feature>
<proteinExistence type="predicted"/>
<feature type="compositionally biased region" description="Basic and acidic residues" evidence="5">
    <location>
        <begin position="70"/>
        <end position="89"/>
    </location>
</feature>
<dbReference type="SMART" id="SM00509">
    <property type="entry name" value="TFS2N"/>
    <property type="match status" value="1"/>
</dbReference>
<dbReference type="Pfam" id="PF08711">
    <property type="entry name" value="Med26"/>
    <property type="match status" value="1"/>
</dbReference>